<evidence type="ECO:0000256" key="1">
    <source>
        <dbReference type="ARBA" id="ARBA00009693"/>
    </source>
</evidence>
<evidence type="ECO:0000256" key="3">
    <source>
        <dbReference type="ARBA" id="ARBA00022729"/>
    </source>
</evidence>
<protein>
    <submittedName>
        <fullName evidence="10">Por secretion system C-terminal sorting domain-containing protein</fullName>
    </submittedName>
</protein>
<dbReference type="eggNOG" id="COG1524">
    <property type="taxonomic scope" value="Bacteria"/>
</dbReference>
<dbReference type="InterPro" id="IPR026444">
    <property type="entry name" value="Secre_tail"/>
</dbReference>
<accession>K0XR49</accession>
<dbReference type="GO" id="GO:0006508">
    <property type="term" value="P:proteolysis"/>
    <property type="evidence" value="ECO:0007669"/>
    <property type="project" value="UniProtKB-KW"/>
</dbReference>
<proteinExistence type="inferred from homology"/>
<evidence type="ECO:0000256" key="4">
    <source>
        <dbReference type="ARBA" id="ARBA00022801"/>
    </source>
</evidence>
<dbReference type="GeneID" id="77847863"/>
<feature type="active site" description="Proton acceptor" evidence="6">
    <location>
        <position position="315"/>
    </location>
</feature>
<dbReference type="Gene3D" id="3.90.70.50">
    <property type="entry name" value="Peptidase C10, streptopain"/>
    <property type="match status" value="1"/>
</dbReference>
<reference evidence="10 11" key="1">
    <citation type="submission" date="2012-08" db="EMBL/GenBank/DDBJ databases">
        <title>The Genome Sequence of Barnesiella intestinihominis YIT 11860.</title>
        <authorList>
            <consortium name="The Broad Institute Genome Sequencing Platform"/>
            <person name="Earl A."/>
            <person name="Ward D."/>
            <person name="Feldgarden M."/>
            <person name="Gevers D."/>
            <person name="Morotomi M."/>
            <person name="Walker B."/>
            <person name="Young S.K."/>
            <person name="Zeng Q."/>
            <person name="Gargeya S."/>
            <person name="Fitzgerald M."/>
            <person name="Haas B."/>
            <person name="Abouelleil A."/>
            <person name="Alvarado L."/>
            <person name="Arachchi H.M."/>
            <person name="Berlin A.M."/>
            <person name="Chapman S.B."/>
            <person name="Goldberg J."/>
            <person name="Griggs A."/>
            <person name="Gujja S."/>
            <person name="Hansen M."/>
            <person name="Howarth C."/>
            <person name="Imamovic A."/>
            <person name="Larimer J."/>
            <person name="McCowen C."/>
            <person name="Montmayeur A."/>
            <person name="Murphy C."/>
            <person name="Neiman D."/>
            <person name="Pearson M."/>
            <person name="Priest M."/>
            <person name="Roberts A."/>
            <person name="Saif S."/>
            <person name="Shea T."/>
            <person name="Sisk P."/>
            <person name="Sykes S."/>
            <person name="Wortman J."/>
            <person name="Nusbaum C."/>
            <person name="Birren B."/>
        </authorList>
    </citation>
    <scope>NUCLEOTIDE SEQUENCE [LARGE SCALE GENOMIC DNA]</scope>
    <source>
        <strain evidence="10 11">YIT 11860</strain>
    </source>
</reference>
<dbReference type="InterPro" id="IPR044934">
    <property type="entry name" value="Streptopain_sf"/>
</dbReference>
<dbReference type="PRINTS" id="PR00797">
    <property type="entry name" value="STREPTOPAIN"/>
</dbReference>
<dbReference type="InterPro" id="IPR000200">
    <property type="entry name" value="Peptidase_C10"/>
</dbReference>
<keyword evidence="11" id="KW-1185">Reference proteome</keyword>
<dbReference type="NCBIfam" id="TIGR04183">
    <property type="entry name" value="Por_Secre_tail"/>
    <property type="match status" value="1"/>
</dbReference>
<name>K0XR49_9BACT</name>
<evidence type="ECO:0000256" key="5">
    <source>
        <dbReference type="ARBA" id="ARBA00022807"/>
    </source>
</evidence>
<dbReference type="InterPro" id="IPR038765">
    <property type="entry name" value="Papain-like_cys_pep_sf"/>
</dbReference>
<keyword evidence="4" id="KW-0378">Hydrolase</keyword>
<evidence type="ECO:0000313" key="10">
    <source>
        <dbReference type="EMBL" id="EJZ66345.1"/>
    </source>
</evidence>
<organism evidence="10 11">
    <name type="scientific">Barnesiella intestinihominis YIT 11860</name>
    <dbReference type="NCBI Taxonomy" id="742726"/>
    <lineage>
        <taxon>Bacteria</taxon>
        <taxon>Pseudomonadati</taxon>
        <taxon>Bacteroidota</taxon>
        <taxon>Bacteroidia</taxon>
        <taxon>Bacteroidales</taxon>
        <taxon>Barnesiellaceae</taxon>
        <taxon>Barnesiella</taxon>
    </lineage>
</organism>
<feature type="chain" id="PRO_5003845007" evidence="7">
    <location>
        <begin position="22"/>
        <end position="553"/>
    </location>
</feature>
<dbReference type="PATRIC" id="fig|742726.3.peg.545"/>
<evidence type="ECO:0000256" key="7">
    <source>
        <dbReference type="SAM" id="SignalP"/>
    </source>
</evidence>
<feature type="signal peptide" evidence="7">
    <location>
        <begin position="1"/>
        <end position="21"/>
    </location>
</feature>
<dbReference type="Pfam" id="PF01640">
    <property type="entry name" value="Peptidase_C10"/>
    <property type="match status" value="1"/>
</dbReference>
<dbReference type="InterPro" id="IPR025896">
    <property type="entry name" value="Spi_Prtas-inh"/>
</dbReference>
<feature type="domain" description="Secretion system C-terminal sorting" evidence="9">
    <location>
        <begin position="483"/>
        <end position="552"/>
    </location>
</feature>
<comment type="caution">
    <text evidence="10">The sequence shown here is derived from an EMBL/GenBank/DDBJ whole genome shotgun (WGS) entry which is preliminary data.</text>
</comment>
<evidence type="ECO:0000256" key="2">
    <source>
        <dbReference type="ARBA" id="ARBA00022670"/>
    </source>
</evidence>
<feature type="active site" description="Nucleophile" evidence="6">
    <location>
        <position position="175"/>
    </location>
</feature>
<dbReference type="GO" id="GO:0008234">
    <property type="term" value="F:cysteine-type peptidase activity"/>
    <property type="evidence" value="ECO:0007669"/>
    <property type="project" value="UniProtKB-KW"/>
</dbReference>
<dbReference type="Pfam" id="PF13734">
    <property type="entry name" value="Inhibitor_I69"/>
    <property type="match status" value="1"/>
</dbReference>
<comment type="similarity">
    <text evidence="1">Belongs to the peptidase C10 family.</text>
</comment>
<dbReference type="AlphaFoldDB" id="K0XR49"/>
<dbReference type="EMBL" id="ADLE01000001">
    <property type="protein sequence ID" value="EJZ66345.1"/>
    <property type="molecule type" value="Genomic_DNA"/>
</dbReference>
<feature type="domain" description="Spi protease inhibitor" evidence="8">
    <location>
        <begin position="22"/>
        <end position="114"/>
    </location>
</feature>
<evidence type="ECO:0000259" key="8">
    <source>
        <dbReference type="Pfam" id="PF13734"/>
    </source>
</evidence>
<dbReference type="STRING" id="742726.HMPREF9448_00522"/>
<evidence type="ECO:0000256" key="6">
    <source>
        <dbReference type="PIRSR" id="PIRSR600200-1"/>
    </source>
</evidence>
<dbReference type="SUPFAM" id="SSF54001">
    <property type="entry name" value="Cysteine proteinases"/>
    <property type="match status" value="1"/>
</dbReference>
<dbReference type="OrthoDB" id="2235251at2"/>
<gene>
    <name evidence="10" type="ORF">HMPREF9448_00522</name>
</gene>
<sequence length="553" mass="61326">MKYRLLLLVAVLFSWIGGNYAAVVPESTAVETANMLLSQRGGVLFKSGKAQVETIFQGNEPMYYIIRFEKGGWALISAEDTVDPLLGYSFDSEYVSEGQPEWIKGWLKEYTDQIKIARQTPALQRHYRWAGDLVSRATEDRIDPLITVAWNQDSPYNSLCPQMSGGPGGRAYVGCVAVAMGQALTVVRYPLRGQGTKSYTSTNAGFLSVNFDNEPDYDWDAILSGANNYSEVARLLYHCGVLIDMEYGADGSGAITQNIPGYFRHYYGFPETCTTYSRDIDYAGKDNEWHELIQSELKRGRAVIYAGNEGNQVGHCFNLDGWDGFTSYHVNWGWGGVNNGFYTLDNLGDHVQGSYPDNHRVVVGVAPKSETPYDIRLSTTRVKIGTPAGVAVADVTVLSDMPDAEYEFELKGMMQFGGTYAEPSYEVRDGKLYTTKLIEDKAVHKTVYIKAIHKESRNSYEKKFDLQLSTSGIDEVLAEDVKIYPVPATDVLTIEVPYAEGKYAIYNVAGMALQSGEIDDNVTTVDVSNLSKGSYMLQYSTSQGVVVKSFIVK</sequence>
<dbReference type="Proteomes" id="UP000006044">
    <property type="component" value="Unassembled WGS sequence"/>
</dbReference>
<keyword evidence="2" id="KW-0645">Protease</keyword>
<keyword evidence="5" id="KW-0788">Thiol protease</keyword>
<evidence type="ECO:0000313" key="11">
    <source>
        <dbReference type="Proteomes" id="UP000006044"/>
    </source>
</evidence>
<dbReference type="HOGENOM" id="CLU_492342_0_0_10"/>
<evidence type="ECO:0000259" key="9">
    <source>
        <dbReference type="Pfam" id="PF18962"/>
    </source>
</evidence>
<dbReference type="Pfam" id="PF18962">
    <property type="entry name" value="Por_Secre_tail"/>
    <property type="match status" value="1"/>
</dbReference>
<dbReference type="RefSeq" id="WP_008861019.1">
    <property type="nucleotide sequence ID" value="NZ_JH815203.1"/>
</dbReference>
<keyword evidence="3 7" id="KW-0732">Signal</keyword>